<dbReference type="PANTHER" id="PTHR23501:SF109">
    <property type="entry name" value="MAJOR FACILITATOR SUPERFAMILY (MFS) PROFILE DOMAIN-CONTAINING PROTEIN-RELATED"/>
    <property type="match status" value="1"/>
</dbReference>
<dbReference type="InterPro" id="IPR005829">
    <property type="entry name" value="Sugar_transporter_CS"/>
</dbReference>
<evidence type="ECO:0000313" key="8">
    <source>
        <dbReference type="EMBL" id="KAJ4152719.1"/>
    </source>
</evidence>
<dbReference type="PROSITE" id="PS50850">
    <property type="entry name" value="MFS"/>
    <property type="match status" value="1"/>
</dbReference>
<dbReference type="KEGG" id="amus:LMH87_009243"/>
<evidence type="ECO:0000256" key="6">
    <source>
        <dbReference type="SAM" id="Phobius"/>
    </source>
</evidence>
<sequence length="731" mass="79343">MTSEKTQSNDVDDQGRFPMANGSAEAVEHKEANEAHATHVIESGVHEHMNLRLFTSLVALSFLWVGSQIPLYIYGSVLPDIYGDIGGSTNGRWVWMVIGYLIPNAALCPFVGALSDLFGRKWVAAFGQVMLLIAPVVVSTAHTINTAIAGMVIAGLGAGLNELIALAGTSELVPVRKRAMYVGGVVFTILPFCPSPLWAQLITKYSNWRYNGYLVGGWNLIGLVLVLCFYKEPTRTKRSAREILGEVDFIGGFLSTAGVVLFMMGMQWGAREYSWVSVEVLVTFLLGSAFIAAFFVYETRFAKCPMIPPRIFSRDKQTMIAILLVTFFSGGNFFVLLLFWPTQVYNVYGNDAVQIGIRTLPIGFGIIFGSLLNLGLIRLTKGRIRVLMIVWCVFMTAFVGAMSVARTDNLNPTVYAIITLASVGVGAVIIPCSLIAQVTCPTDLIGTITAITLSIRYIGGAVGFAAFYNVFFHKYYELANTVAAPRVANAKITLDFFELIAAISLGSNAEYEKLHELIATSPTISHRDTAFQTIIDTSCRVSASSQLCDEADLADQVAGVVVDASGDLAAVRKTVLGSRNRECSADKRRAGAGITLLPTQIIRIGVSNATLTAGGLYNNRTNYRTATTVARLVSRLWKRETCKYERVLDPDSCVAIDERCGISLEVVQKHKPGARFCNDLQPGGYVCCSAGEPYTPPRPQPAAAGGRRHMPHAPYRGGIVHDMLMDASLAA</sequence>
<feature type="domain" description="Major facilitator superfamily (MFS) profile" evidence="7">
    <location>
        <begin position="54"/>
        <end position="513"/>
    </location>
</feature>
<evidence type="ECO:0000256" key="2">
    <source>
        <dbReference type="ARBA" id="ARBA00022448"/>
    </source>
</evidence>
<feature type="transmembrane region" description="Helical" evidence="6">
    <location>
        <begin position="122"/>
        <end position="141"/>
    </location>
</feature>
<evidence type="ECO:0000256" key="1">
    <source>
        <dbReference type="ARBA" id="ARBA00004141"/>
    </source>
</evidence>
<dbReference type="InterPro" id="IPR020846">
    <property type="entry name" value="MFS_dom"/>
</dbReference>
<keyword evidence="3 6" id="KW-0812">Transmembrane</keyword>
<accession>A0A9W8QEB3</accession>
<feature type="transmembrane region" description="Helical" evidence="6">
    <location>
        <begin position="147"/>
        <end position="167"/>
    </location>
</feature>
<evidence type="ECO:0000256" key="5">
    <source>
        <dbReference type="ARBA" id="ARBA00023136"/>
    </source>
</evidence>
<feature type="transmembrane region" description="Helical" evidence="6">
    <location>
        <begin position="318"/>
        <end position="340"/>
    </location>
</feature>
<feature type="transmembrane region" description="Helical" evidence="6">
    <location>
        <begin position="93"/>
        <end position="115"/>
    </location>
</feature>
<comment type="caution">
    <text evidence="8">The sequence shown here is derived from an EMBL/GenBank/DDBJ whole genome shotgun (WGS) entry which is preliminary data.</text>
</comment>
<feature type="transmembrane region" description="Helical" evidence="6">
    <location>
        <begin position="179"/>
        <end position="198"/>
    </location>
</feature>
<dbReference type="GO" id="GO:0022857">
    <property type="term" value="F:transmembrane transporter activity"/>
    <property type="evidence" value="ECO:0007669"/>
    <property type="project" value="InterPro"/>
</dbReference>
<dbReference type="GeneID" id="80896402"/>
<keyword evidence="4 6" id="KW-1133">Transmembrane helix</keyword>
<feature type="transmembrane region" description="Helical" evidence="6">
    <location>
        <begin position="250"/>
        <end position="269"/>
    </location>
</feature>
<dbReference type="InterPro" id="IPR010573">
    <property type="entry name" value="MFS_Str1/Tri12-like"/>
</dbReference>
<evidence type="ECO:0000313" key="9">
    <source>
        <dbReference type="Proteomes" id="UP001144673"/>
    </source>
</evidence>
<dbReference type="Gene3D" id="1.20.1250.20">
    <property type="entry name" value="MFS general substrate transporter like domains"/>
    <property type="match status" value="2"/>
</dbReference>
<keyword evidence="9" id="KW-1185">Reference proteome</keyword>
<feature type="transmembrane region" description="Helical" evidence="6">
    <location>
        <begin position="53"/>
        <end position="73"/>
    </location>
</feature>
<gene>
    <name evidence="8" type="ORF">LMH87_009243</name>
</gene>
<feature type="transmembrane region" description="Helical" evidence="6">
    <location>
        <begin position="448"/>
        <end position="471"/>
    </location>
</feature>
<feature type="transmembrane region" description="Helical" evidence="6">
    <location>
        <begin position="386"/>
        <end position="407"/>
    </location>
</feature>
<dbReference type="SUPFAM" id="SSF103473">
    <property type="entry name" value="MFS general substrate transporter"/>
    <property type="match status" value="1"/>
</dbReference>
<comment type="subcellular location">
    <subcellularLocation>
        <location evidence="1">Membrane</location>
        <topology evidence="1">Multi-pass membrane protein</topology>
    </subcellularLocation>
</comment>
<evidence type="ECO:0000256" key="3">
    <source>
        <dbReference type="ARBA" id="ARBA00022692"/>
    </source>
</evidence>
<dbReference type="RefSeq" id="XP_056053377.1">
    <property type="nucleotide sequence ID" value="XM_056196205.1"/>
</dbReference>
<dbReference type="AlphaFoldDB" id="A0A9W8QEB3"/>
<dbReference type="Proteomes" id="UP001144673">
    <property type="component" value="Chromosome 5"/>
</dbReference>
<feature type="transmembrane region" description="Helical" evidence="6">
    <location>
        <begin position="413"/>
        <end position="436"/>
    </location>
</feature>
<keyword evidence="5 6" id="KW-0472">Membrane</keyword>
<feature type="transmembrane region" description="Helical" evidence="6">
    <location>
        <begin position="210"/>
        <end position="230"/>
    </location>
</feature>
<evidence type="ECO:0000259" key="7">
    <source>
        <dbReference type="PROSITE" id="PS50850"/>
    </source>
</evidence>
<keyword evidence="2" id="KW-0813">Transport</keyword>
<dbReference type="GO" id="GO:0005886">
    <property type="term" value="C:plasma membrane"/>
    <property type="evidence" value="ECO:0007669"/>
    <property type="project" value="TreeGrafter"/>
</dbReference>
<name>A0A9W8QEB3_AKAMU</name>
<organism evidence="8 9">
    <name type="scientific">Akanthomyces muscarius</name>
    <name type="common">Entomopathogenic fungus</name>
    <name type="synonym">Lecanicillium muscarium</name>
    <dbReference type="NCBI Taxonomy" id="2231603"/>
    <lineage>
        <taxon>Eukaryota</taxon>
        <taxon>Fungi</taxon>
        <taxon>Dikarya</taxon>
        <taxon>Ascomycota</taxon>
        <taxon>Pezizomycotina</taxon>
        <taxon>Sordariomycetes</taxon>
        <taxon>Hypocreomycetidae</taxon>
        <taxon>Hypocreales</taxon>
        <taxon>Cordycipitaceae</taxon>
        <taxon>Akanthomyces</taxon>
    </lineage>
</organism>
<feature type="transmembrane region" description="Helical" evidence="6">
    <location>
        <begin position="360"/>
        <end position="379"/>
    </location>
</feature>
<evidence type="ECO:0000256" key="4">
    <source>
        <dbReference type="ARBA" id="ARBA00022989"/>
    </source>
</evidence>
<dbReference type="InterPro" id="IPR036259">
    <property type="entry name" value="MFS_trans_sf"/>
</dbReference>
<protein>
    <recommendedName>
        <fullName evidence="7">Major facilitator superfamily (MFS) profile domain-containing protein</fullName>
    </recommendedName>
</protein>
<proteinExistence type="predicted"/>
<dbReference type="PROSITE" id="PS00216">
    <property type="entry name" value="SUGAR_TRANSPORT_1"/>
    <property type="match status" value="1"/>
</dbReference>
<dbReference type="EMBL" id="JAJHUN010000008">
    <property type="protein sequence ID" value="KAJ4152719.1"/>
    <property type="molecule type" value="Genomic_DNA"/>
</dbReference>
<dbReference type="Pfam" id="PF06609">
    <property type="entry name" value="TRI12"/>
    <property type="match status" value="1"/>
</dbReference>
<reference evidence="8" key="1">
    <citation type="journal article" date="2023" name="Access Microbiol">
        <title>De-novo genome assembly for Akanthomyces muscarius, a biocontrol agent of insect agricultural pests.</title>
        <authorList>
            <person name="Erdos Z."/>
            <person name="Studholme D.J."/>
            <person name="Raymond B."/>
            <person name="Sharma M."/>
        </authorList>
    </citation>
    <scope>NUCLEOTIDE SEQUENCE</scope>
    <source>
        <strain evidence="8">Ve6</strain>
    </source>
</reference>
<feature type="transmembrane region" description="Helical" evidence="6">
    <location>
        <begin position="275"/>
        <end position="297"/>
    </location>
</feature>
<dbReference type="PANTHER" id="PTHR23501">
    <property type="entry name" value="MAJOR FACILITATOR SUPERFAMILY"/>
    <property type="match status" value="1"/>
</dbReference>